<name>A0A1H4IYX3_9MICO</name>
<dbReference type="SUPFAM" id="SSF53335">
    <property type="entry name" value="S-adenosyl-L-methionine-dependent methyltransferases"/>
    <property type="match status" value="1"/>
</dbReference>
<dbReference type="InterPro" id="IPR029063">
    <property type="entry name" value="SAM-dependent_MTases_sf"/>
</dbReference>
<organism evidence="3 4">
    <name type="scientific">Paramicrobacterium humi</name>
    <dbReference type="NCBI Taxonomy" id="640635"/>
    <lineage>
        <taxon>Bacteria</taxon>
        <taxon>Bacillati</taxon>
        <taxon>Actinomycetota</taxon>
        <taxon>Actinomycetes</taxon>
        <taxon>Micrococcales</taxon>
        <taxon>Microbacteriaceae</taxon>
        <taxon>Paramicrobacterium</taxon>
    </lineage>
</organism>
<feature type="domain" description="Methyltransferase" evidence="1">
    <location>
        <begin position="102"/>
        <end position="166"/>
    </location>
</feature>
<accession>A0A1H4IYX3</accession>
<dbReference type="GO" id="GO:0032259">
    <property type="term" value="P:methylation"/>
    <property type="evidence" value="ECO:0007669"/>
    <property type="project" value="UniProtKB-KW"/>
</dbReference>
<keyword evidence="3" id="KW-0808">Transferase</keyword>
<dbReference type="InterPro" id="IPR041497">
    <property type="entry name" value="Thump-like"/>
</dbReference>
<dbReference type="CDD" id="cd02440">
    <property type="entry name" value="AdoMet_MTases"/>
    <property type="match status" value="1"/>
</dbReference>
<keyword evidence="3" id="KW-0489">Methyltransferase</keyword>
<dbReference type="Pfam" id="PF13649">
    <property type="entry name" value="Methyltransf_25"/>
    <property type="match status" value="1"/>
</dbReference>
<evidence type="ECO:0000313" key="4">
    <source>
        <dbReference type="Proteomes" id="UP000199183"/>
    </source>
</evidence>
<sequence length="401" mass="42953">MERAELVLLLTPTGLALLDEVSAQGEATDLVATVSALRKAGHDPQLVSAALTQSRLRRHARPKFGGFADRMLFTQAGLEQATRLKVAALHAGRFARAGLTRVADLGCGIGGDAMALAALDLQVTAVDADEVTATMAAYNLAPFHTATARHARAEDVDLSEFDAVYFDPARRTAGHQNTARLTRPEDYTPSLDFVFDTASRMPTGVKLGPGIDRDIIPDAAEAQWVSVDGSVVELGLWFGGLARDGIRRSALVLGREGSHELSAASDAEDEPVRELGQYLYEPDGAVIRARLIGDLARQIGAAPLSDGIAYLSGDELTATPFATAFRVIERMPLDEKALRRWVKQNEIGTLEIKKRGVDLDPAAFRKRLNPRGASSATLVLTRVDGRHTALVVERAGGASDD</sequence>
<dbReference type="InterPro" id="IPR041698">
    <property type="entry name" value="Methyltransf_25"/>
</dbReference>
<dbReference type="STRING" id="640635.SAMN04489806_0382"/>
<dbReference type="GO" id="GO:0008168">
    <property type="term" value="F:methyltransferase activity"/>
    <property type="evidence" value="ECO:0007669"/>
    <property type="project" value="UniProtKB-KW"/>
</dbReference>
<dbReference type="Pfam" id="PF18096">
    <property type="entry name" value="Thump_like"/>
    <property type="match status" value="1"/>
</dbReference>
<reference evidence="3 4" key="1">
    <citation type="submission" date="2016-10" db="EMBL/GenBank/DDBJ databases">
        <authorList>
            <person name="de Groot N.N."/>
        </authorList>
    </citation>
    <scope>NUCLEOTIDE SEQUENCE [LARGE SCALE GENOMIC DNA]</scope>
    <source>
        <strain evidence="3 4">DSM 21799</strain>
    </source>
</reference>
<dbReference type="AlphaFoldDB" id="A0A1H4IYX3"/>
<gene>
    <name evidence="3" type="ORF">SAMN04489806_0382</name>
</gene>
<dbReference type="Gene3D" id="3.40.50.150">
    <property type="entry name" value="Vaccinia Virus protein VP39"/>
    <property type="match status" value="1"/>
</dbReference>
<dbReference type="RefSeq" id="WP_091179285.1">
    <property type="nucleotide sequence ID" value="NZ_FNRY01000001.1"/>
</dbReference>
<feature type="domain" description="THUMP-like" evidence="2">
    <location>
        <begin position="322"/>
        <end position="394"/>
    </location>
</feature>
<dbReference type="Proteomes" id="UP000199183">
    <property type="component" value="Unassembled WGS sequence"/>
</dbReference>
<proteinExistence type="predicted"/>
<evidence type="ECO:0000259" key="2">
    <source>
        <dbReference type="Pfam" id="PF18096"/>
    </source>
</evidence>
<dbReference type="EMBL" id="FNRY01000001">
    <property type="protein sequence ID" value="SEB39253.1"/>
    <property type="molecule type" value="Genomic_DNA"/>
</dbReference>
<evidence type="ECO:0000313" key="3">
    <source>
        <dbReference type="EMBL" id="SEB39253.1"/>
    </source>
</evidence>
<keyword evidence="4" id="KW-1185">Reference proteome</keyword>
<protein>
    <submittedName>
        <fullName evidence="3">Methyltransferase small domain-containing protein</fullName>
    </submittedName>
</protein>
<dbReference type="OrthoDB" id="9810570at2"/>
<evidence type="ECO:0000259" key="1">
    <source>
        <dbReference type="Pfam" id="PF13649"/>
    </source>
</evidence>